<reference evidence="2 3" key="1">
    <citation type="submission" date="2021-03" db="EMBL/GenBank/DDBJ databases">
        <title>novel species isolated from a fishpond in China.</title>
        <authorList>
            <person name="Lu H."/>
            <person name="Cai Z."/>
        </authorList>
    </citation>
    <scope>NUCLEOTIDE SEQUENCE [LARGE SCALE GENOMIC DNA]</scope>
    <source>
        <strain evidence="2 3">Y57</strain>
    </source>
</reference>
<evidence type="ECO:0000259" key="1">
    <source>
        <dbReference type="Pfam" id="PF00144"/>
    </source>
</evidence>
<comment type="caution">
    <text evidence="2">The sequence shown here is derived from an EMBL/GenBank/DDBJ whole genome shotgun (WGS) entry which is preliminary data.</text>
</comment>
<dbReference type="InterPro" id="IPR050491">
    <property type="entry name" value="AmpC-like"/>
</dbReference>
<dbReference type="Gene3D" id="3.40.710.10">
    <property type="entry name" value="DD-peptidase/beta-lactamase superfamily"/>
    <property type="match status" value="1"/>
</dbReference>
<dbReference type="Pfam" id="PF00144">
    <property type="entry name" value="Beta-lactamase"/>
    <property type="match status" value="1"/>
</dbReference>
<protein>
    <submittedName>
        <fullName evidence="2">Beta-lactamase family protein</fullName>
    </submittedName>
</protein>
<dbReference type="InterPro" id="IPR001466">
    <property type="entry name" value="Beta-lactam-related"/>
</dbReference>
<name>A0ABS3CTP8_9ALTE</name>
<sequence length="190" mass="21452">MKNWQIPASPYTSEQKITLRHLLNHTSGVKNHIWQSIQPGQTIPELSVLLAGEANEPGIEIQFRPGERERYSNSGYAIVQKLIEDVTGEPFELALDKLVLEEVGMLDSSFGQPVPDRLREKLATGYSEDLQPYSYQLFPFKAAGGIWTTPTDLAHFMDKVMTSFHHQGDDFLSKGLLAQIFANKDDRLCF</sequence>
<dbReference type="PANTHER" id="PTHR46825:SF9">
    <property type="entry name" value="BETA-LACTAMASE-RELATED DOMAIN-CONTAINING PROTEIN"/>
    <property type="match status" value="1"/>
</dbReference>
<evidence type="ECO:0000313" key="3">
    <source>
        <dbReference type="Proteomes" id="UP000663992"/>
    </source>
</evidence>
<dbReference type="InterPro" id="IPR012338">
    <property type="entry name" value="Beta-lactam/transpept-like"/>
</dbReference>
<dbReference type="PANTHER" id="PTHR46825">
    <property type="entry name" value="D-ALANYL-D-ALANINE-CARBOXYPEPTIDASE/ENDOPEPTIDASE AMPH"/>
    <property type="match status" value="1"/>
</dbReference>
<accession>A0ABS3CTP8</accession>
<proteinExistence type="predicted"/>
<dbReference type="EMBL" id="JAFKCS010000010">
    <property type="protein sequence ID" value="MBN7820491.1"/>
    <property type="molecule type" value="Genomic_DNA"/>
</dbReference>
<evidence type="ECO:0000313" key="2">
    <source>
        <dbReference type="EMBL" id="MBN7820491.1"/>
    </source>
</evidence>
<keyword evidence="3" id="KW-1185">Reference proteome</keyword>
<dbReference type="Proteomes" id="UP000663992">
    <property type="component" value="Unassembled WGS sequence"/>
</dbReference>
<gene>
    <name evidence="2" type="ORF">J0A65_11485</name>
</gene>
<feature type="domain" description="Beta-lactamase-related" evidence="1">
    <location>
        <begin position="8"/>
        <end position="180"/>
    </location>
</feature>
<organism evidence="2 3">
    <name type="scientific">Bowmanella yangjiangensis</name>
    <dbReference type="NCBI Taxonomy" id="2811230"/>
    <lineage>
        <taxon>Bacteria</taxon>
        <taxon>Pseudomonadati</taxon>
        <taxon>Pseudomonadota</taxon>
        <taxon>Gammaproteobacteria</taxon>
        <taxon>Alteromonadales</taxon>
        <taxon>Alteromonadaceae</taxon>
        <taxon>Bowmanella</taxon>
    </lineage>
</organism>
<dbReference type="SUPFAM" id="SSF56601">
    <property type="entry name" value="beta-lactamase/transpeptidase-like"/>
    <property type="match status" value="1"/>
</dbReference>